<reference evidence="1 2" key="1">
    <citation type="submission" date="2017-03" db="EMBL/GenBank/DDBJ databases">
        <title>Complete genome sequence of Paenibacillus Kribbensis producing bioflocculants.</title>
        <authorList>
            <person name="Lee H.-G."/>
            <person name="Oh H.-M."/>
        </authorList>
    </citation>
    <scope>NUCLEOTIDE SEQUENCE [LARGE SCALE GENOMIC DNA]</scope>
    <source>
        <strain evidence="1 2">AM49</strain>
    </source>
</reference>
<protein>
    <submittedName>
        <fullName evidence="1">Uncharacterized protein</fullName>
    </submittedName>
</protein>
<proteinExistence type="predicted"/>
<sequence>MLVLGNTSTAISAHLTEPYGEVIPPTNTSGLRIFTFIPEKLKKVAADIVCYSYPPAFLEYNILSFNLFMVDVVNTLKPPQYFYFFEELFRVK</sequence>
<dbReference type="KEGG" id="pkb:B4V02_01505"/>
<organism evidence="1 2">
    <name type="scientific">Paenibacillus kribbensis</name>
    <dbReference type="NCBI Taxonomy" id="172713"/>
    <lineage>
        <taxon>Bacteria</taxon>
        <taxon>Bacillati</taxon>
        <taxon>Bacillota</taxon>
        <taxon>Bacilli</taxon>
        <taxon>Bacillales</taxon>
        <taxon>Paenibacillaceae</taxon>
        <taxon>Paenibacillus</taxon>
    </lineage>
</organism>
<dbReference type="EMBL" id="CP020028">
    <property type="protein sequence ID" value="ASR45474.1"/>
    <property type="molecule type" value="Genomic_DNA"/>
</dbReference>
<dbReference type="AlphaFoldDB" id="A0A222WHE4"/>
<accession>A0A222WHE4</accession>
<evidence type="ECO:0000313" key="2">
    <source>
        <dbReference type="Proteomes" id="UP000214666"/>
    </source>
</evidence>
<dbReference type="Proteomes" id="UP000214666">
    <property type="component" value="Chromosome"/>
</dbReference>
<gene>
    <name evidence="1" type="ORF">B4V02_01505</name>
</gene>
<name>A0A222WHE4_9BACL</name>
<evidence type="ECO:0000313" key="1">
    <source>
        <dbReference type="EMBL" id="ASR45474.1"/>
    </source>
</evidence>
<keyword evidence="2" id="KW-1185">Reference proteome</keyword>